<comment type="caution">
    <text evidence="2">The sequence shown here is derived from an EMBL/GenBank/DDBJ whole genome shotgun (WGS) entry which is preliminary data.</text>
</comment>
<sequence>MKRPYWLLAFFCSLMGMGVYAQGSDVALPEIIPPSPTVASLMQFEEVPVDYYSGQANISIPLYSRPLSGGLGLSFGLSYHTTGVRINERSGWTGTGWSLTGLGVISRTVRGVVDEEKKGPGIRTGVLHNDDFWNYANLTTAEKDEFNWKANGSSIDKYDTQLDLYQFSLLNVSGRFVIVKENGVLVPKLLSRSQQVKIDLNYDTVTLAVNSFTITDTAGYKYLFSVIEDVESTPVTGSVPQGGSGSIPASAAGVVNNRSAWHLSMITTSNDTELVRFEYNTIQELYTASITRTYNDIISGTTAEFLSNAYNTSILRPESTVSYYTTDTDTQKLSKIIFKDGVTIDFVTDNTHPETGGAILKDIIIKDEQGQEDKRYTLSYSTIATRLWLDEVSEKAGSLSYDHTLSYTSRTQLPAFDSESDVWGYIDGYSTTTTACSSNLTFDMDAIKTGLLNKITYPTGGSKEFVFEHNTFSFQGSQALSSDVYMSNPENFTPTTLSLTLSGSNNNPPPAPTPVTIGYAQDVYINATLQSGTQADADRFRVVLTASNGDEYWATLNESCIKFSVPAGSYTFGLKLIDGLTLDPYSVTTLAKLYYGAASSSIKEYLLGGGVRIKEVIFRDDANPTAIQKKVSYSYAEPDDADKSSGSIDGRIGNLTKSYELTETKYLFSTSDNRETTFSPTNVTYQITSKEPNTQLTQGNYVGYKTVSMFEDNLGKSVFTFTSPRDFSSPVETFNYPYRPAPNLEFKRGLLINQKVYDNSDRILTETINDYNLPSEVTIAPSFNVEPINCTWTQFYDQYFNYINNLPENAPSCGGGSEGQITDCIGAGNYQNCGPAFFTFTDNLTSGWSPLTQAINKSYFYDAQGTQSVVEQRQTFEYNQINYQQKVVDTYIEEHGDTIHRKTEFFYPVESYPTAEYTGPEQTVIAKMVTLNQISSPIYTKNYEDGVLLSSLQNVYEEYHTNMIKMKEVKTKKTTDITERRINYVHYDTSCNPVEVNQEDGAPVTYLWGYDQTYPVAKIENATLAEVATALNTTTAALLDDGVTDLSTLSGLRNSLSGALVTTYTYDLLAGISSMTDPSGYTMTYEYDEYNRLKAVRDQDNKIVSDYQYHYKN</sequence>
<feature type="signal peptide" evidence="1">
    <location>
        <begin position="1"/>
        <end position="21"/>
    </location>
</feature>
<evidence type="ECO:0000256" key="1">
    <source>
        <dbReference type="SAM" id="SignalP"/>
    </source>
</evidence>
<dbReference type="EMBL" id="JAABOO010000001">
    <property type="protein sequence ID" value="NER13112.1"/>
    <property type="molecule type" value="Genomic_DNA"/>
</dbReference>
<evidence type="ECO:0008006" key="4">
    <source>
        <dbReference type="Google" id="ProtNLM"/>
    </source>
</evidence>
<feature type="chain" id="PRO_5026693756" description="RHS repeat protein" evidence="1">
    <location>
        <begin position="22"/>
        <end position="1113"/>
    </location>
</feature>
<name>A0A6P0UKN6_9FLAO</name>
<dbReference type="NCBIfam" id="TIGR01643">
    <property type="entry name" value="YD_repeat_2x"/>
    <property type="match status" value="1"/>
</dbReference>
<accession>A0A6P0UKN6</accession>
<reference evidence="2 3" key="1">
    <citation type="submission" date="2020-01" db="EMBL/GenBank/DDBJ databases">
        <title>Leptobacterium flavescens.</title>
        <authorList>
            <person name="Wang G."/>
        </authorList>
    </citation>
    <scope>NUCLEOTIDE SEQUENCE [LARGE SCALE GENOMIC DNA]</scope>
    <source>
        <strain evidence="2 3">KCTC 22160</strain>
    </source>
</reference>
<organism evidence="2 3">
    <name type="scientific">Leptobacterium flavescens</name>
    <dbReference type="NCBI Taxonomy" id="472055"/>
    <lineage>
        <taxon>Bacteria</taxon>
        <taxon>Pseudomonadati</taxon>
        <taxon>Bacteroidota</taxon>
        <taxon>Flavobacteriia</taxon>
        <taxon>Flavobacteriales</taxon>
        <taxon>Flavobacteriaceae</taxon>
        <taxon>Leptobacterium</taxon>
    </lineage>
</organism>
<dbReference type="AlphaFoldDB" id="A0A6P0UKN6"/>
<dbReference type="RefSeq" id="WP_163606114.1">
    <property type="nucleotide sequence ID" value="NZ_JAABOO010000001.1"/>
</dbReference>
<dbReference type="Proteomes" id="UP000468581">
    <property type="component" value="Unassembled WGS sequence"/>
</dbReference>
<protein>
    <recommendedName>
        <fullName evidence="4">RHS repeat protein</fullName>
    </recommendedName>
</protein>
<keyword evidence="1" id="KW-0732">Signal</keyword>
<evidence type="ECO:0000313" key="2">
    <source>
        <dbReference type="EMBL" id="NER13112.1"/>
    </source>
</evidence>
<proteinExistence type="predicted"/>
<gene>
    <name evidence="2" type="ORF">GWK08_06655</name>
</gene>
<dbReference type="Gene3D" id="2.180.10.10">
    <property type="entry name" value="RHS repeat-associated core"/>
    <property type="match status" value="1"/>
</dbReference>
<dbReference type="InterPro" id="IPR006530">
    <property type="entry name" value="YD"/>
</dbReference>
<keyword evidence="3" id="KW-1185">Reference proteome</keyword>
<evidence type="ECO:0000313" key="3">
    <source>
        <dbReference type="Proteomes" id="UP000468581"/>
    </source>
</evidence>